<evidence type="ECO:0000256" key="11">
    <source>
        <dbReference type="ARBA" id="ARBA00023204"/>
    </source>
</evidence>
<dbReference type="PANTHER" id="PTHR30194">
    <property type="entry name" value="CROSSOVER JUNCTION ENDODEOXYRIBONUCLEASE RUVC"/>
    <property type="match status" value="1"/>
</dbReference>
<comment type="similarity">
    <text evidence="1 13">Belongs to the RuvC family.</text>
</comment>
<feature type="active site" evidence="13">
    <location>
        <position position="7"/>
    </location>
</feature>
<comment type="function">
    <text evidence="13">The RuvA-RuvB-RuvC complex processes Holliday junction (HJ) DNA during genetic recombination and DNA repair. Endonuclease that resolves HJ intermediates. Cleaves cruciform DNA by making single-stranded nicks across the HJ at symmetrical positions within the homologous arms, yielding a 5'-phosphate and a 3'-hydroxyl group; requires a central core of homology in the junction. The consensus cleavage sequence is 5'-(A/T)TT(C/G)-3'. Cleavage occurs on the 3'-side of the TT dinucleotide at the point of strand exchange. HJ branch migration catalyzed by RuvA-RuvB allows RuvC to scan DNA until it finds its consensus sequence, where it cleaves and resolves the cruciform DNA.</text>
</comment>
<dbReference type="GO" id="GO:0008821">
    <property type="term" value="F:crossover junction DNA endonuclease activity"/>
    <property type="evidence" value="ECO:0007669"/>
    <property type="project" value="UniProtKB-UniRule"/>
</dbReference>
<name>A0A2M6WKK6_9BACT</name>
<dbReference type="PANTHER" id="PTHR30194:SF3">
    <property type="entry name" value="CROSSOVER JUNCTION ENDODEOXYRIBONUCLEASE RUVC"/>
    <property type="match status" value="1"/>
</dbReference>
<keyword evidence="2 13" id="KW-0963">Cytoplasm</keyword>
<evidence type="ECO:0000256" key="4">
    <source>
        <dbReference type="ARBA" id="ARBA00022723"/>
    </source>
</evidence>
<reference evidence="16" key="1">
    <citation type="submission" date="2017-09" db="EMBL/GenBank/DDBJ databases">
        <title>Depth-based differentiation of microbial function through sediment-hosted aquifers and enrichment of novel symbionts in the deep terrestrial subsurface.</title>
        <authorList>
            <person name="Probst A.J."/>
            <person name="Ladd B."/>
            <person name="Jarett J.K."/>
            <person name="Geller-Mcgrath D.E."/>
            <person name="Sieber C.M.K."/>
            <person name="Emerson J.B."/>
            <person name="Anantharaman K."/>
            <person name="Thomas B.C."/>
            <person name="Malmstrom R."/>
            <person name="Stieglmeier M."/>
            <person name="Klingl A."/>
            <person name="Woyke T."/>
            <person name="Ryan C.M."/>
            <person name="Banfield J.F."/>
        </authorList>
    </citation>
    <scope>NUCLEOTIDE SEQUENCE [LARGE SCALE GENOMIC DNA]</scope>
</reference>
<evidence type="ECO:0000256" key="14">
    <source>
        <dbReference type="NCBIfam" id="TIGR00228"/>
    </source>
</evidence>
<evidence type="ECO:0000256" key="3">
    <source>
        <dbReference type="ARBA" id="ARBA00022722"/>
    </source>
</evidence>
<dbReference type="FunFam" id="3.30.420.10:FF:000002">
    <property type="entry name" value="Crossover junction endodeoxyribonuclease RuvC"/>
    <property type="match status" value="1"/>
</dbReference>
<keyword evidence="4 13" id="KW-0479">Metal-binding</keyword>
<evidence type="ECO:0000256" key="1">
    <source>
        <dbReference type="ARBA" id="ARBA00009518"/>
    </source>
</evidence>
<dbReference type="InterPro" id="IPR002176">
    <property type="entry name" value="X-over_junc_endoDNase_RuvC"/>
</dbReference>
<evidence type="ECO:0000256" key="7">
    <source>
        <dbReference type="ARBA" id="ARBA00022801"/>
    </source>
</evidence>
<organism evidence="15 16">
    <name type="scientific">Candidatus Harrisonbacteria bacterium CG10_big_fil_rev_8_21_14_0_10_38_8</name>
    <dbReference type="NCBI Taxonomy" id="1974582"/>
    <lineage>
        <taxon>Bacteria</taxon>
        <taxon>Candidatus Harrisoniibacteriota</taxon>
    </lineage>
</organism>
<gene>
    <name evidence="13 15" type="primary">ruvC</name>
    <name evidence="15" type="ORF">COU06_00595</name>
</gene>
<comment type="caution">
    <text evidence="13">Lacks conserved residue(s) required for the propagation of feature annotation.</text>
</comment>
<comment type="subcellular location">
    <subcellularLocation>
        <location evidence="13">Cytoplasm</location>
    </subcellularLocation>
</comment>
<dbReference type="EMBL" id="PFAY01000004">
    <property type="protein sequence ID" value="PIT93312.1"/>
    <property type="molecule type" value="Genomic_DNA"/>
</dbReference>
<comment type="cofactor">
    <cofactor evidence="13">
        <name>Mg(2+)</name>
        <dbReference type="ChEBI" id="CHEBI:18420"/>
    </cofactor>
    <text evidence="13">Binds 2 Mg(2+) ion per subunit.</text>
</comment>
<keyword evidence="7 13" id="KW-0378">Hydrolase</keyword>
<keyword evidence="11 13" id="KW-0234">DNA repair</keyword>
<dbReference type="EC" id="3.1.21.10" evidence="13 14"/>
<dbReference type="GO" id="GO:0005737">
    <property type="term" value="C:cytoplasm"/>
    <property type="evidence" value="ECO:0007669"/>
    <property type="project" value="UniProtKB-SubCell"/>
</dbReference>
<comment type="catalytic activity">
    <reaction evidence="12 13">
        <text>Endonucleolytic cleavage at a junction such as a reciprocal single-stranded crossover between two homologous DNA duplexes (Holliday junction).</text>
        <dbReference type="EC" id="3.1.21.10"/>
    </reaction>
</comment>
<keyword evidence="9 13" id="KW-0238">DNA-binding</keyword>
<keyword evidence="5 13" id="KW-0255">Endonuclease</keyword>
<proteinExistence type="inferred from homology"/>
<dbReference type="Gene3D" id="3.30.420.10">
    <property type="entry name" value="Ribonuclease H-like superfamily/Ribonuclease H"/>
    <property type="match status" value="1"/>
</dbReference>
<comment type="subunit">
    <text evidence="13">Homodimer which binds Holliday junction (HJ) DNA. The HJ becomes 2-fold symmetrical on binding to RuvC with unstacked arms; it has a different conformation from HJ DNA in complex with RuvA. In the full resolvosome a probable DNA-RuvA(4)-RuvB(12)-RuvC(2) complex forms which resolves the HJ.</text>
</comment>
<evidence type="ECO:0000256" key="9">
    <source>
        <dbReference type="ARBA" id="ARBA00023125"/>
    </source>
</evidence>
<dbReference type="PRINTS" id="PR00696">
    <property type="entry name" value="RSOLVASERUVC"/>
</dbReference>
<dbReference type="CDD" id="cd16962">
    <property type="entry name" value="RuvC"/>
    <property type="match status" value="1"/>
</dbReference>
<feature type="active site" evidence="13">
    <location>
        <position position="67"/>
    </location>
</feature>
<evidence type="ECO:0000256" key="2">
    <source>
        <dbReference type="ARBA" id="ARBA00022490"/>
    </source>
</evidence>
<dbReference type="InterPro" id="IPR012337">
    <property type="entry name" value="RNaseH-like_sf"/>
</dbReference>
<dbReference type="Pfam" id="PF02075">
    <property type="entry name" value="RuvC"/>
    <property type="match status" value="1"/>
</dbReference>
<evidence type="ECO:0000313" key="16">
    <source>
        <dbReference type="Proteomes" id="UP000229112"/>
    </source>
</evidence>
<dbReference type="GO" id="GO:0006281">
    <property type="term" value="P:DNA repair"/>
    <property type="evidence" value="ECO:0007669"/>
    <property type="project" value="UniProtKB-UniRule"/>
</dbReference>
<protein>
    <recommendedName>
        <fullName evidence="13 14">Crossover junction endodeoxyribonuclease RuvC</fullName>
        <ecNumber evidence="13 14">3.1.21.10</ecNumber>
    </recommendedName>
    <alternativeName>
        <fullName evidence="13">Holliday junction nuclease RuvC</fullName>
    </alternativeName>
    <alternativeName>
        <fullName evidence="13">Holliday junction resolvase RuvC</fullName>
    </alternativeName>
</protein>
<dbReference type="GO" id="GO:0000287">
    <property type="term" value="F:magnesium ion binding"/>
    <property type="evidence" value="ECO:0007669"/>
    <property type="project" value="UniProtKB-UniRule"/>
</dbReference>
<dbReference type="SUPFAM" id="SSF53098">
    <property type="entry name" value="Ribonuclease H-like"/>
    <property type="match status" value="1"/>
</dbReference>
<feature type="binding site" evidence="13">
    <location>
        <position position="7"/>
    </location>
    <ligand>
        <name>Mg(2+)</name>
        <dbReference type="ChEBI" id="CHEBI:18420"/>
        <label>1</label>
    </ligand>
</feature>
<dbReference type="HAMAP" id="MF_00034">
    <property type="entry name" value="RuvC"/>
    <property type="match status" value="1"/>
</dbReference>
<accession>A0A2M6WKK6</accession>
<keyword evidence="6 13" id="KW-0227">DNA damage</keyword>
<feature type="binding site" evidence="13">
    <location>
        <position position="67"/>
    </location>
    <ligand>
        <name>Mg(2+)</name>
        <dbReference type="ChEBI" id="CHEBI:18420"/>
        <label>2</label>
    </ligand>
</feature>
<dbReference type="InterPro" id="IPR036397">
    <property type="entry name" value="RNaseH_sf"/>
</dbReference>
<evidence type="ECO:0000256" key="5">
    <source>
        <dbReference type="ARBA" id="ARBA00022759"/>
    </source>
</evidence>
<dbReference type="Proteomes" id="UP000229112">
    <property type="component" value="Unassembled WGS sequence"/>
</dbReference>
<evidence type="ECO:0000256" key="8">
    <source>
        <dbReference type="ARBA" id="ARBA00022842"/>
    </source>
</evidence>
<evidence type="ECO:0000256" key="6">
    <source>
        <dbReference type="ARBA" id="ARBA00022763"/>
    </source>
</evidence>
<dbReference type="GO" id="GO:0006310">
    <property type="term" value="P:DNA recombination"/>
    <property type="evidence" value="ECO:0007669"/>
    <property type="project" value="UniProtKB-UniRule"/>
</dbReference>
<keyword evidence="10 13" id="KW-0233">DNA recombination</keyword>
<dbReference type="AlphaFoldDB" id="A0A2M6WKK6"/>
<sequence length="163" mass="18132">MKILGVDPGSTLIGYGLIDQDKNDNLKELDHGLITIKATTLPEKILLLSFKFQELLDKTKPEYVGIETLFFAKNKKTAFEVAHARGVLLYLLLKNQIPFKEITPNEVKVSVTSYGNADKDQVATMVKKILHLEELKGDDNTSDALAVAIAVSSLIKYEKIKKT</sequence>
<evidence type="ECO:0000256" key="10">
    <source>
        <dbReference type="ARBA" id="ARBA00023172"/>
    </source>
</evidence>
<evidence type="ECO:0000256" key="13">
    <source>
        <dbReference type="HAMAP-Rule" id="MF_00034"/>
    </source>
</evidence>
<keyword evidence="8 13" id="KW-0460">Magnesium</keyword>
<dbReference type="GO" id="GO:0003677">
    <property type="term" value="F:DNA binding"/>
    <property type="evidence" value="ECO:0007669"/>
    <property type="project" value="UniProtKB-KW"/>
</dbReference>
<dbReference type="GO" id="GO:0048476">
    <property type="term" value="C:Holliday junction resolvase complex"/>
    <property type="evidence" value="ECO:0007669"/>
    <property type="project" value="UniProtKB-UniRule"/>
</dbReference>
<evidence type="ECO:0000256" key="12">
    <source>
        <dbReference type="ARBA" id="ARBA00029354"/>
    </source>
</evidence>
<keyword evidence="3 13" id="KW-0540">Nuclease</keyword>
<comment type="caution">
    <text evidence="15">The sequence shown here is derived from an EMBL/GenBank/DDBJ whole genome shotgun (WGS) entry which is preliminary data.</text>
</comment>
<dbReference type="NCBIfam" id="TIGR00228">
    <property type="entry name" value="ruvC"/>
    <property type="match status" value="1"/>
</dbReference>
<evidence type="ECO:0000313" key="15">
    <source>
        <dbReference type="EMBL" id="PIT93312.1"/>
    </source>
</evidence>